<name>A0AAW1WXP8_RUBAR</name>
<dbReference type="PANTHER" id="PTHR34482">
    <property type="entry name" value="DNA DAMAGE-INDUCIBLE PROTEIN 1-LIKE"/>
    <property type="match status" value="1"/>
</dbReference>
<evidence type="ECO:0000256" key="1">
    <source>
        <dbReference type="SAM" id="MobiDB-lite"/>
    </source>
</evidence>
<organism evidence="3 4">
    <name type="scientific">Rubus argutus</name>
    <name type="common">Southern blackberry</name>
    <dbReference type="NCBI Taxonomy" id="59490"/>
    <lineage>
        <taxon>Eukaryota</taxon>
        <taxon>Viridiplantae</taxon>
        <taxon>Streptophyta</taxon>
        <taxon>Embryophyta</taxon>
        <taxon>Tracheophyta</taxon>
        <taxon>Spermatophyta</taxon>
        <taxon>Magnoliopsida</taxon>
        <taxon>eudicotyledons</taxon>
        <taxon>Gunneridae</taxon>
        <taxon>Pentapetalae</taxon>
        <taxon>rosids</taxon>
        <taxon>fabids</taxon>
        <taxon>Rosales</taxon>
        <taxon>Rosaceae</taxon>
        <taxon>Rosoideae</taxon>
        <taxon>Rosoideae incertae sedis</taxon>
        <taxon>Rubus</taxon>
    </lineage>
</organism>
<dbReference type="PANTHER" id="PTHR34482:SF49">
    <property type="entry name" value="RETROTRANSPOSON GAG DOMAIN-CONTAINING PROTEIN"/>
    <property type="match status" value="1"/>
</dbReference>
<accession>A0AAW1WXP8</accession>
<gene>
    <name evidence="3" type="ORF">M0R45_026525</name>
</gene>
<keyword evidence="4" id="KW-1185">Reference proteome</keyword>
<feature type="region of interest" description="Disordered" evidence="1">
    <location>
        <begin position="219"/>
        <end position="298"/>
    </location>
</feature>
<proteinExistence type="predicted"/>
<feature type="compositionally biased region" description="Low complexity" evidence="1">
    <location>
        <begin position="271"/>
        <end position="298"/>
    </location>
</feature>
<sequence>MPPRRRTRNETPPVGEDEGASSGLINTLEQFFRQFNTNSGPRIDYDKARKNGAQPFSHAEEPMDAHNWIENMERVFTQISCPEELKVNLAVQFLQRGAWHWWTETRRGMGVEADQMSWDRFSTLFKGRYISQAHINRMREEFLNLEKGDMTVMVFEQRFMELAHYVPDLVKTEQDMIYQFIRGLGGVYADSMTAVPYMSFSQAVIAALNIKARNLSTGRRLEFGGPSQGPAKRAASTSGSGSSVGSGHGSSSSSSPRFHGRFRGRNRRLTRNQLGGRQSGQFRSGMSSQSAASGGQSFQFGQNQFQPVGCFQCGVAEYG</sequence>
<dbReference type="InterPro" id="IPR005162">
    <property type="entry name" value="Retrotrans_gag_dom"/>
</dbReference>
<dbReference type="AlphaFoldDB" id="A0AAW1WXP8"/>
<comment type="caution">
    <text evidence="3">The sequence shown here is derived from an EMBL/GenBank/DDBJ whole genome shotgun (WGS) entry which is preliminary data.</text>
</comment>
<feature type="domain" description="Retrotransposon gag" evidence="2">
    <location>
        <begin position="89"/>
        <end position="184"/>
    </location>
</feature>
<dbReference type="Proteomes" id="UP001457282">
    <property type="component" value="Unassembled WGS sequence"/>
</dbReference>
<evidence type="ECO:0000313" key="4">
    <source>
        <dbReference type="Proteomes" id="UP001457282"/>
    </source>
</evidence>
<dbReference type="EMBL" id="JBEDUW010000005">
    <property type="protein sequence ID" value="KAK9929424.1"/>
    <property type="molecule type" value="Genomic_DNA"/>
</dbReference>
<reference evidence="3 4" key="1">
    <citation type="journal article" date="2023" name="G3 (Bethesda)">
        <title>A chromosome-length genome assembly and annotation of blackberry (Rubus argutus, cv. 'Hillquist').</title>
        <authorList>
            <person name="Bruna T."/>
            <person name="Aryal R."/>
            <person name="Dudchenko O."/>
            <person name="Sargent D.J."/>
            <person name="Mead D."/>
            <person name="Buti M."/>
            <person name="Cavallini A."/>
            <person name="Hytonen T."/>
            <person name="Andres J."/>
            <person name="Pham M."/>
            <person name="Weisz D."/>
            <person name="Mascagni F."/>
            <person name="Usai G."/>
            <person name="Natali L."/>
            <person name="Bassil N."/>
            <person name="Fernandez G.E."/>
            <person name="Lomsadze A."/>
            <person name="Armour M."/>
            <person name="Olukolu B."/>
            <person name="Poorten T."/>
            <person name="Britton C."/>
            <person name="Davik J."/>
            <person name="Ashrafi H."/>
            <person name="Aiden E.L."/>
            <person name="Borodovsky M."/>
            <person name="Worthington M."/>
        </authorList>
    </citation>
    <scope>NUCLEOTIDE SEQUENCE [LARGE SCALE GENOMIC DNA]</scope>
    <source>
        <strain evidence="3">PI 553951</strain>
    </source>
</reference>
<feature type="compositionally biased region" description="Basic residues" evidence="1">
    <location>
        <begin position="258"/>
        <end position="270"/>
    </location>
</feature>
<evidence type="ECO:0000313" key="3">
    <source>
        <dbReference type="EMBL" id="KAK9929424.1"/>
    </source>
</evidence>
<evidence type="ECO:0000259" key="2">
    <source>
        <dbReference type="Pfam" id="PF03732"/>
    </source>
</evidence>
<dbReference type="Pfam" id="PF03732">
    <property type="entry name" value="Retrotrans_gag"/>
    <property type="match status" value="1"/>
</dbReference>
<feature type="region of interest" description="Disordered" evidence="1">
    <location>
        <begin position="1"/>
        <end position="22"/>
    </location>
</feature>
<protein>
    <recommendedName>
        <fullName evidence="2">Retrotransposon gag domain-containing protein</fullName>
    </recommendedName>
</protein>